<proteinExistence type="predicted"/>
<feature type="compositionally biased region" description="Polar residues" evidence="1">
    <location>
        <begin position="143"/>
        <end position="160"/>
    </location>
</feature>
<dbReference type="AlphaFoldDB" id="M8C4F3"/>
<accession>M8C4F3</accession>
<organism evidence="2">
    <name type="scientific">Aegilops tauschii</name>
    <name type="common">Tausch's goatgrass</name>
    <name type="synonym">Aegilops squarrosa</name>
    <dbReference type="NCBI Taxonomy" id="37682"/>
    <lineage>
        <taxon>Eukaryota</taxon>
        <taxon>Viridiplantae</taxon>
        <taxon>Streptophyta</taxon>
        <taxon>Embryophyta</taxon>
        <taxon>Tracheophyta</taxon>
        <taxon>Spermatophyta</taxon>
        <taxon>Magnoliopsida</taxon>
        <taxon>Liliopsida</taxon>
        <taxon>Poales</taxon>
        <taxon>Poaceae</taxon>
        <taxon>BOP clade</taxon>
        <taxon>Pooideae</taxon>
        <taxon>Triticodae</taxon>
        <taxon>Triticeae</taxon>
        <taxon>Triticinae</taxon>
        <taxon>Aegilops</taxon>
    </lineage>
</organism>
<evidence type="ECO:0000256" key="1">
    <source>
        <dbReference type="SAM" id="MobiDB-lite"/>
    </source>
</evidence>
<dbReference type="CDD" id="cd00590">
    <property type="entry name" value="RRM_SF"/>
    <property type="match status" value="1"/>
</dbReference>
<dbReference type="EnsemblPlants" id="EMT32175">
    <property type="protein sequence ID" value="EMT32175"/>
    <property type="gene ID" value="F775_24038"/>
</dbReference>
<dbReference type="PANTHER" id="PTHR37200">
    <property type="entry name" value="RNA-BINDING (RRM/RBD/RNP MOTIFS) FAMILY PROTEIN"/>
    <property type="match status" value="1"/>
</dbReference>
<feature type="region of interest" description="Disordered" evidence="1">
    <location>
        <begin position="138"/>
        <end position="166"/>
    </location>
</feature>
<name>M8C4F3_AEGTA</name>
<evidence type="ECO:0008006" key="3">
    <source>
        <dbReference type="Google" id="ProtNLM"/>
    </source>
</evidence>
<evidence type="ECO:0000313" key="2">
    <source>
        <dbReference type="EnsemblPlants" id="EMT32175"/>
    </source>
</evidence>
<feature type="compositionally biased region" description="Acidic residues" evidence="1">
    <location>
        <begin position="85"/>
        <end position="105"/>
    </location>
</feature>
<reference evidence="2" key="1">
    <citation type="submission" date="2015-06" db="UniProtKB">
        <authorList>
            <consortium name="EnsemblPlants"/>
        </authorList>
    </citation>
    <scope>IDENTIFICATION</scope>
</reference>
<sequence length="361" mass="39018">MAHSTSRRVLVSALSRSASSSSSSTPPRSSPEAARLAAAWSGGIRVLSAVTVDWKESSGSGEAANWRGKAGKYGRRSREPVPTTLDDDDEEADDDDDVEEAVDEDIFLKNRPKPAGFGVGKTYTTDVEEQLLREMGIGAAGRKSNSAPPKSVKTNGSATETGADRSNDGVHVRIWNLPKKKNIHKDLNLAFKGFPGLVTINPANSGTKKTRDPICKGFAFVKLESVDAATRFVELYSRKAVSFGKVEKPIKCCIVEGHVSTDPSGPASSSQPPGLNPQRLVAFPLGTSTDGEFWEEGHTVGSRKMTGTVDLSSIQFPLGTSTDGEFWEEATAFRRIAAAFRHPAPTERKDWYMVASVWRCR</sequence>
<feature type="compositionally biased region" description="Low complexity" evidence="1">
    <location>
        <begin position="7"/>
        <end position="27"/>
    </location>
</feature>
<dbReference type="PANTHER" id="PTHR37200:SF1">
    <property type="entry name" value="RNA-BINDING (RRM_RBD_RNP MOTIFS) FAMILY PROTEIN"/>
    <property type="match status" value="1"/>
</dbReference>
<feature type="region of interest" description="Disordered" evidence="1">
    <location>
        <begin position="1"/>
        <end position="34"/>
    </location>
</feature>
<protein>
    <recommendedName>
        <fullName evidence="3">RRM domain-containing protein</fullName>
    </recommendedName>
</protein>
<feature type="region of interest" description="Disordered" evidence="1">
    <location>
        <begin position="57"/>
        <end position="106"/>
    </location>
</feature>